<accession>A0A060WFG7</accession>
<sequence length="173" mass="20056">MCCCASVSQQTPYSNKLFTPHQRRLPPAEQHRSALSRPFFHFPTLLSMLSFTPHVLILSVLYPISCIEPLNLSVLYTNKPSSFYVSFISLFYPFLFLLNLIFISIYFQAALIIKLGSPDVSNVVIVFFNVSGTHKQMLWCWHSYKFKKLAHAKEENLDMHQMLDQTLMELNNM</sequence>
<organism evidence="2 3">
    <name type="scientific">Oncorhynchus mykiss</name>
    <name type="common">Rainbow trout</name>
    <name type="synonym">Salmo gairdneri</name>
    <dbReference type="NCBI Taxonomy" id="8022"/>
    <lineage>
        <taxon>Eukaryota</taxon>
        <taxon>Metazoa</taxon>
        <taxon>Chordata</taxon>
        <taxon>Craniata</taxon>
        <taxon>Vertebrata</taxon>
        <taxon>Euteleostomi</taxon>
        <taxon>Actinopterygii</taxon>
        <taxon>Neopterygii</taxon>
        <taxon>Teleostei</taxon>
        <taxon>Protacanthopterygii</taxon>
        <taxon>Salmoniformes</taxon>
        <taxon>Salmonidae</taxon>
        <taxon>Salmoninae</taxon>
        <taxon>Oncorhynchus</taxon>
    </lineage>
</organism>
<feature type="transmembrane region" description="Helical" evidence="1">
    <location>
        <begin position="84"/>
        <end position="107"/>
    </location>
</feature>
<reference evidence="2" key="2">
    <citation type="submission" date="2014-03" db="EMBL/GenBank/DDBJ databases">
        <authorList>
            <person name="Genoscope - CEA"/>
        </authorList>
    </citation>
    <scope>NUCLEOTIDE SEQUENCE</scope>
</reference>
<feature type="transmembrane region" description="Helical" evidence="1">
    <location>
        <begin position="39"/>
        <end position="64"/>
    </location>
</feature>
<dbReference type="InterPro" id="IPR014751">
    <property type="entry name" value="XRCC4-like_C"/>
</dbReference>
<protein>
    <submittedName>
        <fullName evidence="2">Uncharacterized protein</fullName>
    </submittedName>
</protein>
<gene>
    <name evidence="2" type="ORF">GSONMT00068795001</name>
</gene>
<reference evidence="2" key="1">
    <citation type="journal article" date="2014" name="Nat. Commun.">
        <title>The rainbow trout genome provides novel insights into evolution after whole-genome duplication in vertebrates.</title>
        <authorList>
            <person name="Berthelot C."/>
            <person name="Brunet F."/>
            <person name="Chalopin D."/>
            <person name="Juanchich A."/>
            <person name="Bernard M."/>
            <person name="Noel B."/>
            <person name="Bento P."/>
            <person name="Da Silva C."/>
            <person name="Labadie K."/>
            <person name="Alberti A."/>
            <person name="Aury J.M."/>
            <person name="Louis A."/>
            <person name="Dehais P."/>
            <person name="Bardou P."/>
            <person name="Montfort J."/>
            <person name="Klopp C."/>
            <person name="Cabau C."/>
            <person name="Gaspin C."/>
            <person name="Thorgaard G.H."/>
            <person name="Boussaha M."/>
            <person name="Quillet E."/>
            <person name="Guyomard R."/>
            <person name="Galiana D."/>
            <person name="Bobe J."/>
            <person name="Volff J.N."/>
            <person name="Genet C."/>
            <person name="Wincker P."/>
            <person name="Jaillon O."/>
            <person name="Roest Crollius H."/>
            <person name="Guiguen Y."/>
        </authorList>
    </citation>
    <scope>NUCLEOTIDE SEQUENCE [LARGE SCALE GENOMIC DNA]</scope>
</reference>
<evidence type="ECO:0000313" key="2">
    <source>
        <dbReference type="EMBL" id="CDQ63275.1"/>
    </source>
</evidence>
<keyword evidence="1" id="KW-1133">Transmembrane helix</keyword>
<proteinExistence type="predicted"/>
<dbReference type="EMBL" id="FR904435">
    <property type="protein sequence ID" value="CDQ63275.1"/>
    <property type="molecule type" value="Genomic_DNA"/>
</dbReference>
<dbReference type="AlphaFoldDB" id="A0A060WFG7"/>
<keyword evidence="1" id="KW-0812">Transmembrane</keyword>
<dbReference type="Gene3D" id="1.20.5.370">
    <property type="match status" value="1"/>
</dbReference>
<evidence type="ECO:0000256" key="1">
    <source>
        <dbReference type="SAM" id="Phobius"/>
    </source>
</evidence>
<name>A0A060WFG7_ONCMY</name>
<dbReference type="STRING" id="8022.A0A060WFG7"/>
<dbReference type="Proteomes" id="UP000193380">
    <property type="component" value="Unassembled WGS sequence"/>
</dbReference>
<dbReference type="PaxDb" id="8022-A0A060WFG7"/>
<evidence type="ECO:0000313" key="3">
    <source>
        <dbReference type="Proteomes" id="UP000193380"/>
    </source>
</evidence>
<keyword evidence="1" id="KW-0472">Membrane</keyword>